<feature type="region of interest" description="Disordered" evidence="1">
    <location>
        <begin position="41"/>
        <end position="119"/>
    </location>
</feature>
<gene>
    <name evidence="2" type="ORF">KL928_003591</name>
</gene>
<dbReference type="RefSeq" id="XP_043059033.1">
    <property type="nucleotide sequence ID" value="XM_043204195.1"/>
</dbReference>
<proteinExistence type="predicted"/>
<accession>A0AAN6I5Q0</accession>
<protein>
    <submittedName>
        <fullName evidence="2">Uncharacterized protein</fullName>
    </submittedName>
</protein>
<dbReference type="EMBL" id="JAHLUX010000007">
    <property type="protein sequence ID" value="KAG7817692.1"/>
    <property type="molecule type" value="Genomic_DNA"/>
</dbReference>
<reference evidence="2" key="1">
    <citation type="journal article" date="2021" name="G3 (Bethesda)">
        <title>Genomic diversity, chromosomal rearrangements, and interspecies hybridization in the ogataea polymorpha species complex.</title>
        <authorList>
            <person name="Hanson S.J."/>
            <person name="Cinneide E.O."/>
            <person name="Salzberg L.I."/>
            <person name="Wolfe K.H."/>
            <person name="McGowan J."/>
            <person name="Fitzpatrick D.A."/>
            <person name="Matlin K."/>
        </authorList>
    </citation>
    <scope>NUCLEOTIDE SEQUENCE</scope>
    <source>
        <strain evidence="2">61-244</strain>
    </source>
</reference>
<feature type="compositionally biased region" description="Basic residues" evidence="1">
    <location>
        <begin position="47"/>
        <end position="57"/>
    </location>
</feature>
<evidence type="ECO:0000256" key="1">
    <source>
        <dbReference type="SAM" id="MobiDB-lite"/>
    </source>
</evidence>
<organism evidence="2 3">
    <name type="scientific">Pichia angusta</name>
    <name type="common">Yeast</name>
    <name type="synonym">Hansenula polymorpha</name>
    <dbReference type="NCBI Taxonomy" id="870730"/>
    <lineage>
        <taxon>Eukaryota</taxon>
        <taxon>Fungi</taxon>
        <taxon>Dikarya</taxon>
        <taxon>Ascomycota</taxon>
        <taxon>Saccharomycotina</taxon>
        <taxon>Pichiomycetes</taxon>
        <taxon>Pichiales</taxon>
        <taxon>Pichiaceae</taxon>
        <taxon>Ogataea</taxon>
    </lineage>
</organism>
<feature type="compositionally biased region" description="Basic and acidic residues" evidence="1">
    <location>
        <begin position="305"/>
        <end position="345"/>
    </location>
</feature>
<dbReference type="GeneID" id="66127642"/>
<name>A0AAN6I5Q0_PICAN</name>
<evidence type="ECO:0000313" key="3">
    <source>
        <dbReference type="Proteomes" id="UP001196530"/>
    </source>
</evidence>
<feature type="compositionally biased region" description="Basic and acidic residues" evidence="1">
    <location>
        <begin position="66"/>
        <end position="119"/>
    </location>
</feature>
<feature type="region of interest" description="Disordered" evidence="1">
    <location>
        <begin position="262"/>
        <end position="345"/>
    </location>
</feature>
<evidence type="ECO:0000313" key="2">
    <source>
        <dbReference type="EMBL" id="KAG7817692.1"/>
    </source>
</evidence>
<sequence>MGTPAQDDEHDACGEVAHADKNGRVLVLFWPLRAVFFQRNAQDRAQKPKHAGSHPRQRQGNAHLAQPDDVRGHRRLRDPDGAHEGALEQRENQRCREVAARDPHGERKQSHDPARADGHVDRAEEVAQLAHRGPAVDDADGRHGGHERRLAGVVAERPREVGEIVHERDVAKQREHDPRQETPDAEVRPHHPVVHFVDGPDVLVAGLDQHNGDDVEKSADNGLCAHRPLVAVPCEQGLHADVVQNATEPGARRRKAQREITLATLATREPLRDHDNAGNRNQRKRNALPHALGEHQLPVLGAEGRQQHRRELERDPDRDGGLEPERAHEVVDERAKREAGAEREPAHDAVLVLGCAGKHVGVEVLLVV</sequence>
<dbReference type="Proteomes" id="UP001196530">
    <property type="component" value="Unassembled WGS sequence"/>
</dbReference>
<comment type="caution">
    <text evidence="2">The sequence shown here is derived from an EMBL/GenBank/DDBJ whole genome shotgun (WGS) entry which is preliminary data.</text>
</comment>
<dbReference type="AlphaFoldDB" id="A0AAN6I5Q0"/>